<keyword evidence="5" id="KW-0812">Transmembrane</keyword>
<evidence type="ECO:0000256" key="6">
    <source>
        <dbReference type="ARBA" id="ARBA00023136"/>
    </source>
</evidence>
<keyword evidence="11" id="KW-1185">Reference proteome</keyword>
<comment type="similarity">
    <text evidence="2">Belongs to the outer membrane factor (OMF) (TC 1.B.17) family.</text>
</comment>
<dbReference type="NCBIfam" id="TIGR01844">
    <property type="entry name" value="type_I_sec_TolC"/>
    <property type="match status" value="1"/>
</dbReference>
<keyword evidence="4" id="KW-1134">Transmembrane beta strand</keyword>
<evidence type="ECO:0000256" key="3">
    <source>
        <dbReference type="ARBA" id="ARBA00022448"/>
    </source>
</evidence>
<dbReference type="GO" id="GO:0009279">
    <property type="term" value="C:cell outer membrane"/>
    <property type="evidence" value="ECO:0007669"/>
    <property type="project" value="UniProtKB-SubCell"/>
</dbReference>
<dbReference type="InterPro" id="IPR010130">
    <property type="entry name" value="T1SS_OMP_TolC"/>
</dbReference>
<dbReference type="STRING" id="460265.Mnod_6495"/>
<dbReference type="HOGENOM" id="CLU_012817_0_1_5"/>
<sequence length="518" mass="55628">MRHRCPKSVPNDSWPMSRPPASAKVGCEVGKQDIIPTGMSVHRDGMASASQGELSVTDTPTRAYRGLRLGGLAGLALALAGHAASAETLETAMARAYAGNPTLNAQRAGQRATDENVSRALAGYRPRASGSASIGVQNNNGTVGGQRINQTLVPGGAGLTVNQTLFNGFLTDNQTRQAESQVLGGRESLRNVEMTTLFSAVQAYMNVLADTATLELNRNNVEVLEEQLRQTRDRFNVGEVTRTDVAQAEARLAGARSQVSLAESTLRADIAIYRQVVGVEPRQLAPGRPLDRFVPSSLGTAVDIGLREHPQVIAALHAVDAAEAQVKIAESALYPTVSVSGSVQKLFDQQFANSEQFQGTVTAQLSVPLYQGGAEYAAIRQAKEQVGQARIQVEIFRDQVRAAIVSAWGALDAAKARVIAQQAQVQANEVALNGVREEARVGQRTTLDVLNAQQELLSARVNLITAQRDRVVSSYQVVQSIGRLTTAFINVPVAQYSSKQHFDQVKDLWYGVRTPDGR</sequence>
<evidence type="ECO:0000256" key="7">
    <source>
        <dbReference type="ARBA" id="ARBA00023237"/>
    </source>
</evidence>
<keyword evidence="3" id="KW-0813">Transport</keyword>
<proteinExistence type="inferred from homology"/>
<evidence type="ECO:0000256" key="5">
    <source>
        <dbReference type="ARBA" id="ARBA00022692"/>
    </source>
</evidence>
<dbReference type="PANTHER" id="PTHR30026">
    <property type="entry name" value="OUTER MEMBRANE PROTEIN TOLC"/>
    <property type="match status" value="1"/>
</dbReference>
<evidence type="ECO:0000313" key="10">
    <source>
        <dbReference type="EMBL" id="ACL61264.1"/>
    </source>
</evidence>
<evidence type="ECO:0000256" key="1">
    <source>
        <dbReference type="ARBA" id="ARBA00004442"/>
    </source>
</evidence>
<dbReference type="Pfam" id="PF02321">
    <property type="entry name" value="OEP"/>
    <property type="match status" value="2"/>
</dbReference>
<protein>
    <submittedName>
        <fullName evidence="10">Type I secretion outer membrane protein, TolC family</fullName>
    </submittedName>
</protein>
<name>B8ID98_METNO</name>
<evidence type="ECO:0000256" key="4">
    <source>
        <dbReference type="ARBA" id="ARBA00022452"/>
    </source>
</evidence>
<dbReference type="PANTHER" id="PTHR30026:SF22">
    <property type="entry name" value="OUTER MEMBRANE EFFLUX PROTEIN"/>
    <property type="match status" value="1"/>
</dbReference>
<comment type="subcellular location">
    <subcellularLocation>
        <location evidence="1">Cell outer membrane</location>
    </subcellularLocation>
</comment>
<dbReference type="eggNOG" id="COG1538">
    <property type="taxonomic scope" value="Bacteria"/>
</dbReference>
<dbReference type="GO" id="GO:1990281">
    <property type="term" value="C:efflux pump complex"/>
    <property type="evidence" value="ECO:0007669"/>
    <property type="project" value="TreeGrafter"/>
</dbReference>
<dbReference type="Proteomes" id="UP000008207">
    <property type="component" value="Chromosome"/>
</dbReference>
<feature type="coiled-coil region" evidence="8">
    <location>
        <begin position="214"/>
        <end position="265"/>
    </location>
</feature>
<reference evidence="10 11" key="1">
    <citation type="submission" date="2009-01" db="EMBL/GenBank/DDBJ databases">
        <title>Complete sequence of chromosome of Methylobacterium nodulans ORS 2060.</title>
        <authorList>
            <consortium name="US DOE Joint Genome Institute"/>
            <person name="Lucas S."/>
            <person name="Copeland A."/>
            <person name="Lapidus A."/>
            <person name="Glavina del Rio T."/>
            <person name="Dalin E."/>
            <person name="Tice H."/>
            <person name="Bruce D."/>
            <person name="Goodwin L."/>
            <person name="Pitluck S."/>
            <person name="Sims D."/>
            <person name="Brettin T."/>
            <person name="Detter J.C."/>
            <person name="Han C."/>
            <person name="Larimer F."/>
            <person name="Land M."/>
            <person name="Hauser L."/>
            <person name="Kyrpides N."/>
            <person name="Ivanova N."/>
            <person name="Marx C.J."/>
            <person name="Richardson P."/>
        </authorList>
    </citation>
    <scope>NUCLEOTIDE SEQUENCE [LARGE SCALE GENOMIC DNA]</scope>
    <source>
        <strain evidence="11">LMG 21967 / CNCM I-2342 / ORS 2060</strain>
    </source>
</reference>
<dbReference type="GO" id="GO:0015288">
    <property type="term" value="F:porin activity"/>
    <property type="evidence" value="ECO:0007669"/>
    <property type="project" value="TreeGrafter"/>
</dbReference>
<accession>B8ID98</accession>
<dbReference type="InterPro" id="IPR051906">
    <property type="entry name" value="TolC-like"/>
</dbReference>
<dbReference type="InterPro" id="IPR003423">
    <property type="entry name" value="OMP_efflux"/>
</dbReference>
<dbReference type="SUPFAM" id="SSF56954">
    <property type="entry name" value="Outer membrane efflux proteins (OEP)"/>
    <property type="match status" value="1"/>
</dbReference>
<dbReference type="AlphaFoldDB" id="B8ID98"/>
<keyword evidence="6" id="KW-0472">Membrane</keyword>
<feature type="region of interest" description="Disordered" evidence="9">
    <location>
        <begin position="1"/>
        <end position="22"/>
    </location>
</feature>
<dbReference type="Gene3D" id="1.20.1600.10">
    <property type="entry name" value="Outer membrane efflux proteins (OEP)"/>
    <property type="match status" value="1"/>
</dbReference>
<evidence type="ECO:0000256" key="9">
    <source>
        <dbReference type="SAM" id="MobiDB-lite"/>
    </source>
</evidence>
<keyword evidence="7" id="KW-0998">Cell outer membrane</keyword>
<evidence type="ECO:0000256" key="2">
    <source>
        <dbReference type="ARBA" id="ARBA00007613"/>
    </source>
</evidence>
<evidence type="ECO:0000256" key="8">
    <source>
        <dbReference type="SAM" id="Coils"/>
    </source>
</evidence>
<organism evidence="10 11">
    <name type="scientific">Methylobacterium nodulans (strain LMG 21967 / CNCM I-2342 / ORS 2060)</name>
    <dbReference type="NCBI Taxonomy" id="460265"/>
    <lineage>
        <taxon>Bacteria</taxon>
        <taxon>Pseudomonadati</taxon>
        <taxon>Pseudomonadota</taxon>
        <taxon>Alphaproteobacteria</taxon>
        <taxon>Hyphomicrobiales</taxon>
        <taxon>Methylobacteriaceae</taxon>
        <taxon>Methylobacterium</taxon>
    </lineage>
</organism>
<evidence type="ECO:0000313" key="11">
    <source>
        <dbReference type="Proteomes" id="UP000008207"/>
    </source>
</evidence>
<keyword evidence="8" id="KW-0175">Coiled coil</keyword>
<dbReference type="GO" id="GO:0015562">
    <property type="term" value="F:efflux transmembrane transporter activity"/>
    <property type="evidence" value="ECO:0007669"/>
    <property type="project" value="InterPro"/>
</dbReference>
<gene>
    <name evidence="10" type="ordered locus">Mnod_6495</name>
</gene>
<dbReference type="KEGG" id="mno:Mnod_6495"/>
<dbReference type="EMBL" id="CP001349">
    <property type="protein sequence ID" value="ACL61264.1"/>
    <property type="molecule type" value="Genomic_DNA"/>
</dbReference>